<dbReference type="PRINTS" id="PR00382">
    <property type="entry name" value="LIPIDTRNSFER"/>
</dbReference>
<gene>
    <name evidence="4" type="ORF">KI387_024917</name>
</gene>
<keyword evidence="1" id="KW-0813">Transport</keyword>
<dbReference type="PANTHER" id="PTHR33076">
    <property type="entry name" value="NON-SPECIFIC LIPID-TRANSFER PROTEIN 2-RELATED"/>
    <property type="match status" value="1"/>
</dbReference>
<dbReference type="CDD" id="cd01960">
    <property type="entry name" value="nsLTP1"/>
    <property type="match status" value="1"/>
</dbReference>
<evidence type="ECO:0000313" key="5">
    <source>
        <dbReference type="Proteomes" id="UP000824469"/>
    </source>
</evidence>
<dbReference type="Proteomes" id="UP000824469">
    <property type="component" value="Unassembled WGS sequence"/>
</dbReference>
<dbReference type="InterPro" id="IPR000528">
    <property type="entry name" value="Plant_nsLTP"/>
</dbReference>
<evidence type="ECO:0000259" key="3">
    <source>
        <dbReference type="SMART" id="SM00499"/>
    </source>
</evidence>
<keyword evidence="2" id="KW-0732">Signal</keyword>
<dbReference type="Gene3D" id="1.10.110.10">
    <property type="entry name" value="Plant lipid-transfer and hydrophobic proteins"/>
    <property type="match status" value="1"/>
</dbReference>
<comment type="caution">
    <text evidence="4">The sequence shown here is derived from an EMBL/GenBank/DDBJ whole genome shotgun (WGS) entry which is preliminary data.</text>
</comment>
<feature type="signal peptide" evidence="2">
    <location>
        <begin position="1"/>
        <end position="24"/>
    </location>
</feature>
<proteinExistence type="inferred from homology"/>
<comment type="function">
    <text evidence="1">Plant non-specific lipid-transfer proteins transfer phospholipids as well as galactolipids across membranes. May play a role in wax or cutin deposition in the cell walls of expanding epidermal cells and certain secretory tissues.</text>
</comment>
<feature type="chain" id="PRO_5041340636" description="Non-specific lipid-transfer protein" evidence="2">
    <location>
        <begin position="25"/>
        <end position="115"/>
    </location>
</feature>
<keyword evidence="1" id="KW-0446">Lipid-binding</keyword>
<comment type="similarity">
    <text evidence="1">Belongs to the plant LTP family.</text>
</comment>
<feature type="non-terminal residue" evidence="4">
    <location>
        <position position="115"/>
    </location>
</feature>
<organism evidence="4 5">
    <name type="scientific">Taxus chinensis</name>
    <name type="common">Chinese yew</name>
    <name type="synonym">Taxus wallichiana var. chinensis</name>
    <dbReference type="NCBI Taxonomy" id="29808"/>
    <lineage>
        <taxon>Eukaryota</taxon>
        <taxon>Viridiplantae</taxon>
        <taxon>Streptophyta</taxon>
        <taxon>Embryophyta</taxon>
        <taxon>Tracheophyta</taxon>
        <taxon>Spermatophyta</taxon>
        <taxon>Pinopsida</taxon>
        <taxon>Pinidae</taxon>
        <taxon>Conifers II</taxon>
        <taxon>Cupressales</taxon>
        <taxon>Taxaceae</taxon>
        <taxon>Taxus</taxon>
    </lineage>
</organism>
<evidence type="ECO:0000313" key="4">
    <source>
        <dbReference type="EMBL" id="KAH9316290.1"/>
    </source>
</evidence>
<dbReference type="AlphaFoldDB" id="A0AA38G6Q2"/>
<sequence>MESVQKKVMMVGTLAMLLVMAAHAQNCNTEVGAIAPCIGFLQTNGLGQPSAQCCSGVKRLSGMASSSPAKRQICNCLKSQIKRFPAVTDTAVSNLPTKCNAGLGFRISKSINCNT</sequence>
<dbReference type="Pfam" id="PF00234">
    <property type="entry name" value="Tryp_alpha_amyl"/>
    <property type="match status" value="1"/>
</dbReference>
<dbReference type="OMA" id="RQVACEC"/>
<reference evidence="4 5" key="1">
    <citation type="journal article" date="2021" name="Nat. Plants">
        <title>The Taxus genome provides insights into paclitaxel biosynthesis.</title>
        <authorList>
            <person name="Xiong X."/>
            <person name="Gou J."/>
            <person name="Liao Q."/>
            <person name="Li Y."/>
            <person name="Zhou Q."/>
            <person name="Bi G."/>
            <person name="Li C."/>
            <person name="Du R."/>
            <person name="Wang X."/>
            <person name="Sun T."/>
            <person name="Guo L."/>
            <person name="Liang H."/>
            <person name="Lu P."/>
            <person name="Wu Y."/>
            <person name="Zhang Z."/>
            <person name="Ro D.K."/>
            <person name="Shang Y."/>
            <person name="Huang S."/>
            <person name="Yan J."/>
        </authorList>
    </citation>
    <scope>NUCLEOTIDE SEQUENCE [LARGE SCALE GENOMIC DNA]</scope>
    <source>
        <strain evidence="4">Ta-2019</strain>
    </source>
</reference>
<protein>
    <recommendedName>
        <fullName evidence="1">Non-specific lipid-transfer protein</fullName>
    </recommendedName>
</protein>
<dbReference type="GO" id="GO:0008289">
    <property type="term" value="F:lipid binding"/>
    <property type="evidence" value="ECO:0007669"/>
    <property type="project" value="UniProtKB-KW"/>
</dbReference>
<feature type="domain" description="Bifunctional inhibitor/plant lipid transfer protein/seed storage helical" evidence="3">
    <location>
        <begin position="27"/>
        <end position="113"/>
    </location>
</feature>
<evidence type="ECO:0000256" key="2">
    <source>
        <dbReference type="SAM" id="SignalP"/>
    </source>
</evidence>
<dbReference type="InterPro" id="IPR016140">
    <property type="entry name" value="Bifunc_inhib/LTP/seed_store"/>
</dbReference>
<accession>A0AA38G6Q2</accession>
<dbReference type="EMBL" id="JAHRHJ020000005">
    <property type="protein sequence ID" value="KAH9316290.1"/>
    <property type="molecule type" value="Genomic_DNA"/>
</dbReference>
<dbReference type="SMART" id="SM00499">
    <property type="entry name" value="AAI"/>
    <property type="match status" value="1"/>
</dbReference>
<dbReference type="InterPro" id="IPR036312">
    <property type="entry name" value="Bifun_inhib/LTP/seed_sf"/>
</dbReference>
<evidence type="ECO:0000256" key="1">
    <source>
        <dbReference type="RuleBase" id="RU000628"/>
    </source>
</evidence>
<keyword evidence="5" id="KW-1185">Reference proteome</keyword>
<dbReference type="GO" id="GO:0006869">
    <property type="term" value="P:lipid transport"/>
    <property type="evidence" value="ECO:0007669"/>
    <property type="project" value="InterPro"/>
</dbReference>
<dbReference type="SUPFAM" id="SSF47699">
    <property type="entry name" value="Bifunctional inhibitor/lipid-transfer protein/seed storage 2S albumin"/>
    <property type="match status" value="1"/>
</dbReference>
<name>A0AA38G6Q2_TAXCH</name>